<sequence>MNNQHRWFARSWMAFVYAFLYLPIFILVVFSFNKGRPTKWNGFSIESYVALIKTPEVFDGLFVSLKIATASALMSVIIGTMIAFVLQRYKRFAGKTLFSGMANTPLVMPEVVLGLSLLLVFKSLFKLEGGYMMIIFGHSLLGAAYASVVIKARFSELSLSYEEAALDLGAKPLEAFFLVTLPLIAQSLVSAWLLVFTISFDDVVISQFLSGPGVKPLPNVILDNARQGAKPLLNALGAVIVFLVSASLIAGSIWLQKREKKRNAEIAAAFRDAT</sequence>
<feature type="transmembrane region" description="Helical" evidence="8">
    <location>
        <begin position="67"/>
        <end position="86"/>
    </location>
</feature>
<dbReference type="CDD" id="cd06261">
    <property type="entry name" value="TM_PBP2"/>
    <property type="match status" value="1"/>
</dbReference>
<comment type="similarity">
    <text evidence="2">Belongs to the binding-protein-dependent transport system permease family. CysTW subfamily.</text>
</comment>
<comment type="subcellular location">
    <subcellularLocation>
        <location evidence="1 8">Cell membrane</location>
        <topology evidence="1 8">Multi-pass membrane protein</topology>
    </subcellularLocation>
</comment>
<dbReference type="Proteomes" id="UP000294480">
    <property type="component" value="Unassembled WGS sequence"/>
</dbReference>
<keyword evidence="6 8" id="KW-1133">Transmembrane helix</keyword>
<dbReference type="GO" id="GO:0055085">
    <property type="term" value="P:transmembrane transport"/>
    <property type="evidence" value="ECO:0007669"/>
    <property type="project" value="InterPro"/>
</dbReference>
<dbReference type="SUPFAM" id="SSF161098">
    <property type="entry name" value="MetI-like"/>
    <property type="match status" value="1"/>
</dbReference>
<feature type="transmembrane region" description="Helical" evidence="8">
    <location>
        <begin position="131"/>
        <end position="154"/>
    </location>
</feature>
<keyword evidence="11" id="KW-1185">Reference proteome</keyword>
<keyword evidence="4" id="KW-1003">Cell membrane</keyword>
<dbReference type="PROSITE" id="PS50928">
    <property type="entry name" value="ABC_TM1"/>
    <property type="match status" value="1"/>
</dbReference>
<evidence type="ECO:0000256" key="8">
    <source>
        <dbReference type="RuleBase" id="RU363032"/>
    </source>
</evidence>
<evidence type="ECO:0000256" key="3">
    <source>
        <dbReference type="ARBA" id="ARBA00022448"/>
    </source>
</evidence>
<feature type="domain" description="ABC transmembrane type-1" evidence="9">
    <location>
        <begin position="61"/>
        <end position="254"/>
    </location>
</feature>
<gene>
    <name evidence="10" type="ORF">DFR44_11222</name>
</gene>
<dbReference type="InterPro" id="IPR051789">
    <property type="entry name" value="Bact_Polyamine_Transport"/>
</dbReference>
<keyword evidence="7 8" id="KW-0472">Membrane</keyword>
<reference evidence="10 11" key="1">
    <citation type="submission" date="2019-03" db="EMBL/GenBank/DDBJ databases">
        <title>Genomic Encyclopedia of Type Strains, Phase IV (KMG-IV): sequencing the most valuable type-strain genomes for metagenomic binning, comparative biology and taxonomic classification.</title>
        <authorList>
            <person name="Goeker M."/>
        </authorList>
    </citation>
    <scope>NUCLEOTIDE SEQUENCE [LARGE SCALE GENOMIC DNA]</scope>
    <source>
        <strain evidence="10 11">DSM 102852</strain>
    </source>
</reference>
<feature type="transmembrane region" description="Helical" evidence="8">
    <location>
        <begin position="175"/>
        <end position="200"/>
    </location>
</feature>
<dbReference type="PANTHER" id="PTHR43848:SF2">
    <property type="entry name" value="PUTRESCINE TRANSPORT SYSTEM PERMEASE PROTEIN POTI"/>
    <property type="match status" value="1"/>
</dbReference>
<dbReference type="OrthoDB" id="9782004at2"/>
<evidence type="ECO:0000256" key="6">
    <source>
        <dbReference type="ARBA" id="ARBA00022989"/>
    </source>
</evidence>
<keyword evidence="3 8" id="KW-0813">Transport</keyword>
<evidence type="ECO:0000313" key="10">
    <source>
        <dbReference type="EMBL" id="TDR31153.1"/>
    </source>
</evidence>
<dbReference type="EMBL" id="SNZE01000012">
    <property type="protein sequence ID" value="TDR31153.1"/>
    <property type="molecule type" value="Genomic_DNA"/>
</dbReference>
<dbReference type="RefSeq" id="WP_133620408.1">
    <property type="nucleotide sequence ID" value="NZ_SNZE01000012.1"/>
</dbReference>
<feature type="transmembrane region" description="Helical" evidence="8">
    <location>
        <begin position="106"/>
        <end position="125"/>
    </location>
</feature>
<organism evidence="10 11">
    <name type="scientific">Hydromonas duriensis</name>
    <dbReference type="NCBI Taxonomy" id="1527608"/>
    <lineage>
        <taxon>Bacteria</taxon>
        <taxon>Pseudomonadati</taxon>
        <taxon>Pseudomonadota</taxon>
        <taxon>Betaproteobacteria</taxon>
        <taxon>Burkholderiales</taxon>
        <taxon>Burkholderiaceae</taxon>
        <taxon>Hydromonas</taxon>
    </lineage>
</organism>
<keyword evidence="5 8" id="KW-0812">Transmembrane</keyword>
<feature type="transmembrane region" description="Helical" evidence="8">
    <location>
        <begin position="232"/>
        <end position="255"/>
    </location>
</feature>
<evidence type="ECO:0000259" key="9">
    <source>
        <dbReference type="PROSITE" id="PS50928"/>
    </source>
</evidence>
<evidence type="ECO:0000256" key="4">
    <source>
        <dbReference type="ARBA" id="ARBA00022475"/>
    </source>
</evidence>
<dbReference type="InterPro" id="IPR000515">
    <property type="entry name" value="MetI-like"/>
</dbReference>
<accession>A0A4R6Y6H5</accession>
<evidence type="ECO:0000313" key="11">
    <source>
        <dbReference type="Proteomes" id="UP000294480"/>
    </source>
</evidence>
<feature type="transmembrane region" description="Helical" evidence="8">
    <location>
        <begin position="12"/>
        <end position="32"/>
    </location>
</feature>
<proteinExistence type="inferred from homology"/>
<evidence type="ECO:0000256" key="2">
    <source>
        <dbReference type="ARBA" id="ARBA00007069"/>
    </source>
</evidence>
<dbReference type="GO" id="GO:0005886">
    <property type="term" value="C:plasma membrane"/>
    <property type="evidence" value="ECO:0007669"/>
    <property type="project" value="UniProtKB-SubCell"/>
</dbReference>
<dbReference type="Pfam" id="PF00528">
    <property type="entry name" value="BPD_transp_1"/>
    <property type="match status" value="1"/>
</dbReference>
<evidence type="ECO:0000256" key="7">
    <source>
        <dbReference type="ARBA" id="ARBA00023136"/>
    </source>
</evidence>
<comment type="caution">
    <text evidence="10">The sequence shown here is derived from an EMBL/GenBank/DDBJ whole genome shotgun (WGS) entry which is preliminary data.</text>
</comment>
<evidence type="ECO:0000256" key="1">
    <source>
        <dbReference type="ARBA" id="ARBA00004651"/>
    </source>
</evidence>
<evidence type="ECO:0000256" key="5">
    <source>
        <dbReference type="ARBA" id="ARBA00022692"/>
    </source>
</evidence>
<name>A0A4R6Y6H5_9BURK</name>
<dbReference type="PANTHER" id="PTHR43848">
    <property type="entry name" value="PUTRESCINE TRANSPORT SYSTEM PERMEASE PROTEIN POTI"/>
    <property type="match status" value="1"/>
</dbReference>
<dbReference type="Gene3D" id="1.10.3720.10">
    <property type="entry name" value="MetI-like"/>
    <property type="match status" value="1"/>
</dbReference>
<dbReference type="AlphaFoldDB" id="A0A4R6Y6H5"/>
<dbReference type="InterPro" id="IPR035906">
    <property type="entry name" value="MetI-like_sf"/>
</dbReference>
<protein>
    <submittedName>
        <fullName evidence="10">ABC-type spermidine/putrescine transport system permease subunit II</fullName>
    </submittedName>
</protein>